<accession>A0A6G1C9T2</accession>
<comment type="caution">
    <text evidence="1">The sequence shown here is derived from an EMBL/GenBank/DDBJ whole genome shotgun (WGS) entry which is preliminary data.</text>
</comment>
<proteinExistence type="predicted"/>
<dbReference type="AlphaFoldDB" id="A0A6G1C9T2"/>
<dbReference type="EMBL" id="SPHZ02000010">
    <property type="protein sequence ID" value="KAF0896781.1"/>
    <property type="molecule type" value="Genomic_DNA"/>
</dbReference>
<protein>
    <submittedName>
        <fullName evidence="1">Uncharacterized protein</fullName>
    </submittedName>
</protein>
<reference evidence="1 2" key="1">
    <citation type="submission" date="2019-11" db="EMBL/GenBank/DDBJ databases">
        <title>Whole genome sequence of Oryza granulata.</title>
        <authorList>
            <person name="Li W."/>
        </authorList>
    </citation>
    <scope>NUCLEOTIDE SEQUENCE [LARGE SCALE GENOMIC DNA]</scope>
    <source>
        <strain evidence="2">cv. Menghai</strain>
        <tissue evidence="1">Leaf</tissue>
    </source>
</reference>
<evidence type="ECO:0000313" key="2">
    <source>
        <dbReference type="Proteomes" id="UP000479710"/>
    </source>
</evidence>
<name>A0A6G1C9T2_9ORYZ</name>
<sequence length="60" mass="6682">MEITLLTASDWPSDCGWNADDMWSLVPVALKRDVQKVEVNTGSLSETIDVGRPCRRTMSV</sequence>
<keyword evidence="2" id="KW-1185">Reference proteome</keyword>
<gene>
    <name evidence="1" type="ORF">E2562_027368</name>
</gene>
<dbReference type="Proteomes" id="UP000479710">
    <property type="component" value="Unassembled WGS sequence"/>
</dbReference>
<organism evidence="1 2">
    <name type="scientific">Oryza meyeriana var. granulata</name>
    <dbReference type="NCBI Taxonomy" id="110450"/>
    <lineage>
        <taxon>Eukaryota</taxon>
        <taxon>Viridiplantae</taxon>
        <taxon>Streptophyta</taxon>
        <taxon>Embryophyta</taxon>
        <taxon>Tracheophyta</taxon>
        <taxon>Spermatophyta</taxon>
        <taxon>Magnoliopsida</taxon>
        <taxon>Liliopsida</taxon>
        <taxon>Poales</taxon>
        <taxon>Poaceae</taxon>
        <taxon>BOP clade</taxon>
        <taxon>Oryzoideae</taxon>
        <taxon>Oryzeae</taxon>
        <taxon>Oryzinae</taxon>
        <taxon>Oryza</taxon>
        <taxon>Oryza meyeriana</taxon>
    </lineage>
</organism>
<evidence type="ECO:0000313" key="1">
    <source>
        <dbReference type="EMBL" id="KAF0896781.1"/>
    </source>
</evidence>